<accession>A0A2G3PME9</accession>
<evidence type="ECO:0000313" key="5">
    <source>
        <dbReference type="EMBL" id="PHV66985.1"/>
    </source>
</evidence>
<dbReference type="Pfam" id="PF01553">
    <property type="entry name" value="Acyltransferase"/>
    <property type="match status" value="1"/>
</dbReference>
<dbReference type="GO" id="GO:0003841">
    <property type="term" value="F:1-acylglycerol-3-phosphate O-acyltransferase activity"/>
    <property type="evidence" value="ECO:0007669"/>
    <property type="project" value="TreeGrafter"/>
</dbReference>
<dbReference type="PANTHER" id="PTHR10434">
    <property type="entry name" value="1-ACYL-SN-GLYCEROL-3-PHOSPHATE ACYLTRANSFERASE"/>
    <property type="match status" value="1"/>
</dbReference>
<keyword evidence="1 5" id="KW-0808">Transferase</keyword>
<proteinExistence type="predicted"/>
<dbReference type="GO" id="GO:0005886">
    <property type="term" value="C:plasma membrane"/>
    <property type="evidence" value="ECO:0007669"/>
    <property type="project" value="TreeGrafter"/>
</dbReference>
<dbReference type="PANTHER" id="PTHR10434:SF55">
    <property type="entry name" value="POSSIBLE ACYLTRANSFERASE"/>
    <property type="match status" value="1"/>
</dbReference>
<name>A0A2G3PME9_WILMA</name>
<keyword evidence="2 5" id="KW-0012">Acyltransferase</keyword>
<dbReference type="AlphaFoldDB" id="A0A2G3PME9"/>
<reference evidence="5 6" key="1">
    <citation type="submission" date="2017-10" db="EMBL/GenBank/DDBJ databases">
        <title>The draft genome sequence of Williamsia sp. BULT 1.1 isolated from the semi-arid grassland soils from South Africa.</title>
        <authorList>
            <person name="Kabwe M.H."/>
            <person name="Govender N."/>
            <person name="Mutseka Lunga P."/>
            <person name="Vikram S."/>
            <person name="Makhalanyane T.P."/>
        </authorList>
    </citation>
    <scope>NUCLEOTIDE SEQUENCE [LARGE SCALE GENOMIC DNA]</scope>
    <source>
        <strain evidence="5 6">BULT 1.1</strain>
    </source>
</reference>
<evidence type="ECO:0000256" key="1">
    <source>
        <dbReference type="ARBA" id="ARBA00022679"/>
    </source>
</evidence>
<protein>
    <submittedName>
        <fullName evidence="5">1-acyl-sn-glycerol-3-phosphate acyltransferase</fullName>
    </submittedName>
</protein>
<dbReference type="EMBL" id="PEBD01000008">
    <property type="protein sequence ID" value="PHV66985.1"/>
    <property type="molecule type" value="Genomic_DNA"/>
</dbReference>
<evidence type="ECO:0000256" key="2">
    <source>
        <dbReference type="ARBA" id="ARBA00023315"/>
    </source>
</evidence>
<comment type="caution">
    <text evidence="5">The sequence shown here is derived from an EMBL/GenBank/DDBJ whole genome shotgun (WGS) entry which is preliminary data.</text>
</comment>
<evidence type="ECO:0000256" key="3">
    <source>
        <dbReference type="SAM" id="MobiDB-lite"/>
    </source>
</evidence>
<feature type="domain" description="Phospholipid/glycerol acyltransferase" evidence="4">
    <location>
        <begin position="37"/>
        <end position="151"/>
    </location>
</feature>
<sequence length="252" mass="27198">MEPVFRALEITAKTLVKVQGLKLTFLDLDKLPAAGGVVLAINHTAYVDFLPAALGVHHRGRRVRFMIKSEMQQIAIMRFLIKHTRTVPVDRSAGAQAYELAVQALRDGEVVGVYPEATISRSFEIKTFKSGVARMAMDAGVPIVPVIVWGAQRIATKGGPRNLGRSRTPIIVQFGDPIAPGGGGAIEARLLADHLRSTMQSMLADVQERYGEHPAGAYWVPARLGGSAPTIEEADALDAADSAARRDKRQNG</sequence>
<dbReference type="CDD" id="cd07989">
    <property type="entry name" value="LPLAT_AGPAT-like"/>
    <property type="match status" value="1"/>
</dbReference>
<gene>
    <name evidence="5" type="ORF">CSW57_12200</name>
</gene>
<organism evidence="5 6">
    <name type="scientific">Williamsia marianensis</name>
    <dbReference type="NCBI Taxonomy" id="85044"/>
    <lineage>
        <taxon>Bacteria</taxon>
        <taxon>Bacillati</taxon>
        <taxon>Actinomycetota</taxon>
        <taxon>Actinomycetes</taxon>
        <taxon>Mycobacteriales</taxon>
        <taxon>Nocardiaceae</taxon>
        <taxon>Williamsia</taxon>
    </lineage>
</organism>
<feature type="region of interest" description="Disordered" evidence="3">
    <location>
        <begin position="233"/>
        <end position="252"/>
    </location>
</feature>
<evidence type="ECO:0000259" key="4">
    <source>
        <dbReference type="SMART" id="SM00563"/>
    </source>
</evidence>
<dbReference type="RefSeq" id="WP_099382986.1">
    <property type="nucleotide sequence ID" value="NZ_PEBD01000008.1"/>
</dbReference>
<dbReference type="SMART" id="SM00563">
    <property type="entry name" value="PlsC"/>
    <property type="match status" value="1"/>
</dbReference>
<feature type="compositionally biased region" description="Basic and acidic residues" evidence="3">
    <location>
        <begin position="243"/>
        <end position="252"/>
    </location>
</feature>
<dbReference type="InterPro" id="IPR002123">
    <property type="entry name" value="Plipid/glycerol_acylTrfase"/>
</dbReference>
<dbReference type="Proteomes" id="UP000225108">
    <property type="component" value="Unassembled WGS sequence"/>
</dbReference>
<evidence type="ECO:0000313" key="6">
    <source>
        <dbReference type="Proteomes" id="UP000225108"/>
    </source>
</evidence>
<dbReference type="SUPFAM" id="SSF69593">
    <property type="entry name" value="Glycerol-3-phosphate (1)-acyltransferase"/>
    <property type="match status" value="1"/>
</dbReference>
<dbReference type="GO" id="GO:0006654">
    <property type="term" value="P:phosphatidic acid biosynthetic process"/>
    <property type="evidence" value="ECO:0007669"/>
    <property type="project" value="TreeGrafter"/>
</dbReference>